<evidence type="ECO:0000313" key="2">
    <source>
        <dbReference type="Proteomes" id="UP000027982"/>
    </source>
</evidence>
<keyword evidence="2" id="KW-1185">Reference proteome</keyword>
<dbReference type="eggNOG" id="COG1341">
    <property type="taxonomic scope" value="Bacteria"/>
</dbReference>
<gene>
    <name evidence="1" type="ORF">OP10G_0092</name>
</gene>
<sequence length="305" mass="33228">MGRTLLIGNPRVTWREWLKANRGKRDLLCLDPADPQQGVPGRLGLFKGEHLVATRLFGGLDPQRAPHVIVAALAEMLPALGSDGLVQLYAYRPSPLLRQVATIVLQLVRPTEILLAQGTGLELRGYPVLPTEVELDEVLPVTVQHAQRKAQWLRLIEQGEMHEVSLREVMVEGARLGSGVVLNAQERERAGIAAVAHAERCGGTLLVISPEEPTEGEIARALDITGCSRANFVETTAYDHLLCAFARPDGEEIGHGFIRSVDWASGIMQILSTAVAPSGVRILRLGALRVDPDGRELGELRPWQG</sequence>
<dbReference type="STRING" id="661478.OP10G_0092"/>
<dbReference type="KEGG" id="fgi:OP10G_0092"/>
<dbReference type="AlphaFoldDB" id="A0A068NL04"/>
<dbReference type="EMBL" id="CP007139">
    <property type="protein sequence ID" value="AIE83460.1"/>
    <property type="molecule type" value="Genomic_DNA"/>
</dbReference>
<dbReference type="Proteomes" id="UP000027982">
    <property type="component" value="Chromosome"/>
</dbReference>
<protein>
    <submittedName>
        <fullName evidence="1">Uncharacterized protein</fullName>
    </submittedName>
</protein>
<organism evidence="1 2">
    <name type="scientific">Fimbriimonas ginsengisoli Gsoil 348</name>
    <dbReference type="NCBI Taxonomy" id="661478"/>
    <lineage>
        <taxon>Bacteria</taxon>
        <taxon>Bacillati</taxon>
        <taxon>Armatimonadota</taxon>
        <taxon>Fimbriimonadia</taxon>
        <taxon>Fimbriimonadales</taxon>
        <taxon>Fimbriimonadaceae</taxon>
        <taxon>Fimbriimonas</taxon>
    </lineage>
</organism>
<reference evidence="1 2" key="1">
    <citation type="journal article" date="2014" name="PLoS ONE">
        <title>The first complete genome sequence of the class fimbriimonadia in the phylum armatimonadetes.</title>
        <authorList>
            <person name="Hu Z.Y."/>
            <person name="Wang Y.Z."/>
            <person name="Im W.T."/>
            <person name="Wang S.Y."/>
            <person name="Zhao G.P."/>
            <person name="Zheng H.J."/>
            <person name="Quan Z.X."/>
        </authorList>
    </citation>
    <scope>NUCLEOTIDE SEQUENCE [LARGE SCALE GENOMIC DNA]</scope>
    <source>
        <strain evidence="1">Gsoil 348</strain>
    </source>
</reference>
<name>A0A068NL04_FIMGI</name>
<evidence type="ECO:0000313" key="1">
    <source>
        <dbReference type="EMBL" id="AIE83460.1"/>
    </source>
</evidence>
<dbReference type="HOGENOM" id="CLU_911374_0_0_0"/>
<dbReference type="OrthoDB" id="9838009at2"/>
<accession>A0A068NL04</accession>
<proteinExistence type="predicted"/>
<dbReference type="RefSeq" id="WP_025227864.1">
    <property type="nucleotide sequence ID" value="NZ_CP007139.1"/>
</dbReference>